<dbReference type="GeneID" id="8240877"/>
<comment type="cofactor">
    <cofactor evidence="1">
        <name>FAD</name>
        <dbReference type="ChEBI" id="CHEBI:57692"/>
    </cofactor>
</comment>
<evidence type="ECO:0000256" key="2">
    <source>
        <dbReference type="ARBA" id="ARBA00009347"/>
    </source>
</evidence>
<dbReference type="PANTHER" id="PTHR48083:SF28">
    <property type="entry name" value="ACYL-COA DEHYDROGENASE FAMILY PROTEIN (AFU_ORTHOLOGUE AFUA_6G10880)-RELATED"/>
    <property type="match status" value="1"/>
</dbReference>
<dbReference type="FunCoup" id="C1DYG2">
    <property type="interactions" value="1332"/>
</dbReference>
<dbReference type="Gene3D" id="3.10.120.10">
    <property type="entry name" value="Cytochrome b5-like heme/steroid binding domain"/>
    <property type="match status" value="1"/>
</dbReference>
<dbReference type="KEGG" id="mis:MICPUN_55953"/>
<dbReference type="SUPFAM" id="SSF55856">
    <property type="entry name" value="Cytochrome b5-like heme/steroid binding domain"/>
    <property type="match status" value="1"/>
</dbReference>
<evidence type="ECO:0000256" key="4">
    <source>
        <dbReference type="ARBA" id="ARBA00022827"/>
    </source>
</evidence>
<dbReference type="SUPFAM" id="SSF56645">
    <property type="entry name" value="Acyl-CoA dehydrogenase NM domain-like"/>
    <property type="match status" value="1"/>
</dbReference>
<dbReference type="GO" id="GO:0005737">
    <property type="term" value="C:cytoplasm"/>
    <property type="evidence" value="ECO:0007669"/>
    <property type="project" value="TreeGrafter"/>
</dbReference>
<dbReference type="Proteomes" id="UP000002009">
    <property type="component" value="Chromosome 2"/>
</dbReference>
<dbReference type="InterPro" id="IPR001199">
    <property type="entry name" value="Cyt_B5-like_heme/steroid-bd"/>
</dbReference>
<comment type="similarity">
    <text evidence="2">Belongs to the acyl-CoA dehydrogenase family.</text>
</comment>
<dbReference type="Gene3D" id="1.10.540.10">
    <property type="entry name" value="Acyl-CoA dehydrogenase/oxidase, N-terminal domain"/>
    <property type="match status" value="1"/>
</dbReference>
<dbReference type="OrthoDB" id="9988775at2759"/>
<dbReference type="eggNOG" id="KOG0137">
    <property type="taxonomic scope" value="Eukaryota"/>
</dbReference>
<dbReference type="InterPro" id="IPR006091">
    <property type="entry name" value="Acyl-CoA_Oxase/DH_mid-dom"/>
</dbReference>
<dbReference type="OMA" id="EQPVMRQ"/>
<name>C1DYG2_MICCC</name>
<keyword evidence="3" id="KW-0285">Flavoprotein</keyword>
<evidence type="ECO:0000259" key="6">
    <source>
        <dbReference type="PROSITE" id="PS50255"/>
    </source>
</evidence>
<dbReference type="InterPro" id="IPR009100">
    <property type="entry name" value="AcylCoA_DH/oxidase_NM_dom_sf"/>
</dbReference>
<organism evidence="7 8">
    <name type="scientific">Micromonas commoda (strain RCC299 / NOUM17 / CCMP2709)</name>
    <name type="common">Picoplanktonic green alga</name>
    <dbReference type="NCBI Taxonomy" id="296587"/>
    <lineage>
        <taxon>Eukaryota</taxon>
        <taxon>Viridiplantae</taxon>
        <taxon>Chlorophyta</taxon>
        <taxon>Mamiellophyceae</taxon>
        <taxon>Mamiellales</taxon>
        <taxon>Mamiellaceae</taxon>
        <taxon>Micromonas</taxon>
    </lineage>
</organism>
<dbReference type="InterPro" id="IPR050741">
    <property type="entry name" value="Acyl-CoA_dehydrogenase"/>
</dbReference>
<dbReference type="GO" id="GO:0003995">
    <property type="term" value="F:acyl-CoA dehydrogenase activity"/>
    <property type="evidence" value="ECO:0007669"/>
    <property type="project" value="TreeGrafter"/>
</dbReference>
<dbReference type="STRING" id="296587.C1DYG2"/>
<evidence type="ECO:0000256" key="5">
    <source>
        <dbReference type="ARBA" id="ARBA00023002"/>
    </source>
</evidence>
<sequence>MTTTYTRAEVAKHASADDNWIIIDDTVYDVSKFARFHPGGRAFIDGVAGQDATKQFYSFHRQDVLRSMAAKYAIGTIADPPTGKKAVVKLAPGELSTVPYAEPSAFQGVPSPYYDDSHRRFRRDLRAFFDTEVMPDAVANDARGVHPSKELWRKLGMRGVLACRVQSGPWLKDVVENCGVQLPGGITPEQFDPFHELIAHEESSGRLGVPGYADGMGAGLVIGLPPVLQFGEPALARRVGREVLTGEKQICLAISGPEAGSDVAAVACVAKLSDCRTHYLVSGVKKWITNGVFSDYFVTAVVTKPGGRKPELSLMLIERGEGVDTKPIKTSYSPAAGTAYVTFENAKVPTGNVLGKIGEGFKLIMHNFNHERWYIVAGANRASRLVVEECLKWSVQREVFGARLIDQPVIRAKLARLASQVEGVQAWLESVTFAMKHTTHEEQAAMLAGPIALLKHFCTRVANDVSDEACQIFGGRAITRTGMGQVVERFQRSAKFAAILGGSEEVMADLGVRQAMRAMPNAKL</sequence>
<dbReference type="SMART" id="SM01117">
    <property type="entry name" value="Cyt-b5"/>
    <property type="match status" value="1"/>
</dbReference>
<evidence type="ECO:0000256" key="1">
    <source>
        <dbReference type="ARBA" id="ARBA00001974"/>
    </source>
</evidence>
<dbReference type="EMBL" id="CP001323">
    <property type="protein sequence ID" value="ACO61421.1"/>
    <property type="molecule type" value="Genomic_DNA"/>
</dbReference>
<gene>
    <name evidence="7" type="ORF">MICPUN_55953</name>
</gene>
<protein>
    <submittedName>
        <fullName evidence="7">Cytochrome b5-like Heme/Steroid binding fusion with acyl-coa dehydrogenase</fullName>
    </submittedName>
</protein>
<dbReference type="InterPro" id="IPR046373">
    <property type="entry name" value="Acyl-CoA_Oxase/DH_mid-dom_sf"/>
</dbReference>
<dbReference type="Pfam" id="PF00173">
    <property type="entry name" value="Cyt-b5"/>
    <property type="match status" value="1"/>
</dbReference>
<dbReference type="PANTHER" id="PTHR48083">
    <property type="entry name" value="MEDIUM-CHAIN SPECIFIC ACYL-COA DEHYDROGENASE, MITOCHONDRIAL-RELATED"/>
    <property type="match status" value="1"/>
</dbReference>
<dbReference type="GO" id="GO:0050660">
    <property type="term" value="F:flavin adenine dinucleotide binding"/>
    <property type="evidence" value="ECO:0007669"/>
    <property type="project" value="InterPro"/>
</dbReference>
<evidence type="ECO:0000313" key="8">
    <source>
        <dbReference type="Proteomes" id="UP000002009"/>
    </source>
</evidence>
<keyword evidence="5" id="KW-0560">Oxidoreductase</keyword>
<dbReference type="Gene3D" id="2.40.110.10">
    <property type="entry name" value="Butyryl-CoA Dehydrogenase, subunit A, domain 2"/>
    <property type="match status" value="1"/>
</dbReference>
<dbReference type="SUPFAM" id="SSF47203">
    <property type="entry name" value="Acyl-CoA dehydrogenase C-terminal domain-like"/>
    <property type="match status" value="1"/>
</dbReference>
<dbReference type="InterPro" id="IPR036400">
    <property type="entry name" value="Cyt_B5-like_heme/steroid_sf"/>
</dbReference>
<dbReference type="Gene3D" id="1.20.140.10">
    <property type="entry name" value="Butyryl-CoA Dehydrogenase, subunit A, domain 3"/>
    <property type="match status" value="1"/>
</dbReference>
<dbReference type="GO" id="GO:0033539">
    <property type="term" value="P:fatty acid beta-oxidation using acyl-CoA dehydrogenase"/>
    <property type="evidence" value="ECO:0007669"/>
    <property type="project" value="TreeGrafter"/>
</dbReference>
<keyword evidence="8" id="KW-1185">Reference proteome</keyword>
<evidence type="ECO:0000313" key="7">
    <source>
        <dbReference type="EMBL" id="ACO61421.1"/>
    </source>
</evidence>
<evidence type="ECO:0000256" key="3">
    <source>
        <dbReference type="ARBA" id="ARBA00022630"/>
    </source>
</evidence>
<dbReference type="AlphaFoldDB" id="C1DYG2"/>
<keyword evidence="4" id="KW-0274">FAD</keyword>
<dbReference type="InParanoid" id="C1DYG2"/>
<reference evidence="7 8" key="1">
    <citation type="journal article" date="2009" name="Science">
        <title>Green evolution and dynamic adaptations revealed by genomes of the marine picoeukaryotes Micromonas.</title>
        <authorList>
            <person name="Worden A.Z."/>
            <person name="Lee J.H."/>
            <person name="Mock T."/>
            <person name="Rouze P."/>
            <person name="Simmons M.P."/>
            <person name="Aerts A.L."/>
            <person name="Allen A.E."/>
            <person name="Cuvelier M.L."/>
            <person name="Derelle E."/>
            <person name="Everett M.V."/>
            <person name="Foulon E."/>
            <person name="Grimwood J."/>
            <person name="Gundlach H."/>
            <person name="Henrissat B."/>
            <person name="Napoli C."/>
            <person name="McDonald S.M."/>
            <person name="Parker M.S."/>
            <person name="Rombauts S."/>
            <person name="Salamov A."/>
            <person name="Von Dassow P."/>
            <person name="Badger J.H."/>
            <person name="Coutinho P.M."/>
            <person name="Demir E."/>
            <person name="Dubchak I."/>
            <person name="Gentemann C."/>
            <person name="Eikrem W."/>
            <person name="Gready J.E."/>
            <person name="John U."/>
            <person name="Lanier W."/>
            <person name="Lindquist E.A."/>
            <person name="Lucas S."/>
            <person name="Mayer K.F."/>
            <person name="Moreau H."/>
            <person name="Not F."/>
            <person name="Otillar R."/>
            <person name="Panaud O."/>
            <person name="Pangilinan J."/>
            <person name="Paulsen I."/>
            <person name="Piegu B."/>
            <person name="Poliakov A."/>
            <person name="Robbens S."/>
            <person name="Schmutz J."/>
            <person name="Toulza E."/>
            <person name="Wyss T."/>
            <person name="Zelensky A."/>
            <person name="Zhou K."/>
            <person name="Armbrust E.V."/>
            <person name="Bhattacharya D."/>
            <person name="Goodenough U.W."/>
            <person name="Van de Peer Y."/>
            <person name="Grigoriev I.V."/>
        </authorList>
    </citation>
    <scope>NUCLEOTIDE SEQUENCE [LARGE SCALE GENOMIC DNA]</scope>
    <source>
        <strain evidence="8">RCC299 / NOUM17</strain>
    </source>
</reference>
<dbReference type="Pfam" id="PF02771">
    <property type="entry name" value="Acyl-CoA_dh_N"/>
    <property type="match status" value="1"/>
</dbReference>
<dbReference type="eggNOG" id="KOG0537">
    <property type="taxonomic scope" value="Eukaryota"/>
</dbReference>
<dbReference type="Pfam" id="PF00441">
    <property type="entry name" value="Acyl-CoA_dh_1"/>
    <property type="match status" value="1"/>
</dbReference>
<feature type="domain" description="Cytochrome b5 heme-binding" evidence="6">
    <location>
        <begin position="2"/>
        <end position="78"/>
    </location>
</feature>
<dbReference type="InterPro" id="IPR013786">
    <property type="entry name" value="AcylCoA_DH/ox_N"/>
</dbReference>
<dbReference type="InterPro" id="IPR036250">
    <property type="entry name" value="AcylCo_DH-like_C"/>
</dbReference>
<proteinExistence type="inferred from homology"/>
<dbReference type="InterPro" id="IPR037069">
    <property type="entry name" value="AcylCoA_DH/ox_N_sf"/>
</dbReference>
<dbReference type="RefSeq" id="XP_002500163.1">
    <property type="nucleotide sequence ID" value="XM_002500117.1"/>
</dbReference>
<dbReference type="InterPro" id="IPR009075">
    <property type="entry name" value="AcylCo_DH/oxidase_C"/>
</dbReference>
<accession>C1DYG2</accession>
<dbReference type="Pfam" id="PF02770">
    <property type="entry name" value="Acyl-CoA_dh_M"/>
    <property type="match status" value="1"/>
</dbReference>
<dbReference type="PROSITE" id="PS50255">
    <property type="entry name" value="CYTOCHROME_B5_2"/>
    <property type="match status" value="1"/>
</dbReference>